<dbReference type="STRING" id="1121391.SAMN02745206_03461"/>
<gene>
    <name evidence="2" type="ORF">SAMN02745206_03461</name>
</gene>
<organism evidence="2 3">
    <name type="scientific">Desulfacinum infernum DSM 9756</name>
    <dbReference type="NCBI Taxonomy" id="1121391"/>
    <lineage>
        <taxon>Bacteria</taxon>
        <taxon>Pseudomonadati</taxon>
        <taxon>Thermodesulfobacteriota</taxon>
        <taxon>Syntrophobacteria</taxon>
        <taxon>Syntrophobacterales</taxon>
        <taxon>Syntrophobacteraceae</taxon>
        <taxon>Desulfacinum</taxon>
    </lineage>
</organism>
<keyword evidence="2" id="KW-0808">Transferase</keyword>
<dbReference type="Pfam" id="PF00535">
    <property type="entry name" value="Glycos_transf_2"/>
    <property type="match status" value="1"/>
</dbReference>
<keyword evidence="3" id="KW-1185">Reference proteome</keyword>
<name>A0A1M5HXV4_9BACT</name>
<dbReference type="SUPFAM" id="SSF53448">
    <property type="entry name" value="Nucleotide-diphospho-sugar transferases"/>
    <property type="match status" value="1"/>
</dbReference>
<evidence type="ECO:0000313" key="2">
    <source>
        <dbReference type="EMBL" id="SHG20702.1"/>
    </source>
</evidence>
<dbReference type="Gene3D" id="3.90.550.10">
    <property type="entry name" value="Spore Coat Polysaccharide Biosynthesis Protein SpsA, Chain A"/>
    <property type="match status" value="1"/>
</dbReference>
<dbReference type="InterPro" id="IPR050834">
    <property type="entry name" value="Glycosyltransf_2"/>
</dbReference>
<dbReference type="PANTHER" id="PTHR43685:SF2">
    <property type="entry name" value="GLYCOSYLTRANSFERASE 2-LIKE DOMAIN-CONTAINING PROTEIN"/>
    <property type="match status" value="1"/>
</dbReference>
<sequence>MDSTARRMKKAETNSPLVSVIMPCFNAAPYLREALESVLGQTHRSVELIVVDDGSTDESLEILAQYPQVQLLRQDHRGPYPARNKGIGQAQGEYVAFLDADDYWAPTFLEEMVATLQRSDAALAYCGWQNVGAVRTSAEPYVPPDYEKDGKLHAFLRSASPWPIHAALVKKDVLDTVGGFDESLLTCMDYDLWLRIGLFHPIVRVPKVLAYYRHHGGGQLTDRQGRQAVNVWVVKKRFIERHPELFADVPSDLLDSYLNGALLARGYRCYWQRDLAGARTVFRFVLRHGSWSRRDLKYLLPALLPSTVYVRLLKFLDLRRTGRASV</sequence>
<dbReference type="GO" id="GO:0016740">
    <property type="term" value="F:transferase activity"/>
    <property type="evidence" value="ECO:0007669"/>
    <property type="project" value="UniProtKB-KW"/>
</dbReference>
<evidence type="ECO:0000259" key="1">
    <source>
        <dbReference type="Pfam" id="PF00535"/>
    </source>
</evidence>
<proteinExistence type="predicted"/>
<evidence type="ECO:0000313" key="3">
    <source>
        <dbReference type="Proteomes" id="UP000184076"/>
    </source>
</evidence>
<dbReference type="Proteomes" id="UP000184076">
    <property type="component" value="Unassembled WGS sequence"/>
</dbReference>
<dbReference type="InterPro" id="IPR029044">
    <property type="entry name" value="Nucleotide-diphossugar_trans"/>
</dbReference>
<dbReference type="AlphaFoldDB" id="A0A1M5HXV4"/>
<dbReference type="InterPro" id="IPR001173">
    <property type="entry name" value="Glyco_trans_2-like"/>
</dbReference>
<protein>
    <submittedName>
        <fullName evidence="2">Glycosyltransferase involved in cell wall bisynthesis</fullName>
    </submittedName>
</protein>
<reference evidence="3" key="1">
    <citation type="submission" date="2016-11" db="EMBL/GenBank/DDBJ databases">
        <authorList>
            <person name="Varghese N."/>
            <person name="Submissions S."/>
        </authorList>
    </citation>
    <scope>NUCLEOTIDE SEQUENCE [LARGE SCALE GENOMIC DNA]</scope>
    <source>
        <strain evidence="3">DSM 9756</strain>
    </source>
</reference>
<dbReference type="PANTHER" id="PTHR43685">
    <property type="entry name" value="GLYCOSYLTRANSFERASE"/>
    <property type="match status" value="1"/>
</dbReference>
<accession>A0A1M5HXV4</accession>
<feature type="domain" description="Glycosyltransferase 2-like" evidence="1">
    <location>
        <begin position="19"/>
        <end position="141"/>
    </location>
</feature>
<dbReference type="EMBL" id="FQVB01000049">
    <property type="protein sequence ID" value="SHG20702.1"/>
    <property type="molecule type" value="Genomic_DNA"/>
</dbReference>